<sequence length="1228" mass="141056">MDLNQSLFAKCPADCRSSSTKMANQENFDPSFGYHQTMNKLCSDNNMPTNYIPNGDFIPQNVEPIFIEQQQQQQLRMSSNRYINANGTYQYNTNAPLKEANQNMWKNFAMYTDKNEFKNHGDMVAKHLVPTAAQRSSSSNRVLEKAHARFDALFLGLANKTPVLDVHLAKKIQKSNANDEYALKQVSSISSNSQLSITRPTKRNIPPTRMMAFNSKNKVSSRDTVSERRSNKKLSMSAFVPGVRYQRPPSVESGVCYRVSYQDQQHKHKKRVKSLKDKTPRSLTLEMFEVDEKVKVDSPIKQPEEEMSILGLKTHSQSQFNTNNCMSDEEKMKSPKNKKQSNIKPYSILSSSGQEKTDEIKFHSFYNSTYSEGSDDSDECVTNENYKKMSQFNNNSIPKGTSFVSLAKEMLKKNGQSSTVSTVKHQKPFLNMYPYLKETELSRVLVSVSNEDLDDEMYDGPKNLERMKSTIKESDKMAKMKMSRSSLNTIRTFSSKRPNNIDKVQIYSMPAEPSLRSGNKKSRMYVTSNLPMKRLYEPIGVVNYLIEKYKDRQPKLSESGLGYDQTVKNVVKILHDSWLEQTQCDVAIVTKDGEIMAHQAVLSSFSSSLAYQFKANKPQCDTNDGSQENFQQIAVIDLSKFPRDVIADTLHFLYTTDIQLDSNNVTYFILVAKRLDLLVLLKMCEEYLLTSSNLDNIMLHFLIANNCEMTKIIEEMQQRIAKNFDIIWNKKHVVKLSKNLLVNLLTHKDLNMTEENKLQVVAKWIDYNRPERLKYIPDLMKLVNFEKFELESLMSRVQHLDWMFTDQVMRIKLLSAYNQRSHTPALLKTQSPISLPVPPISSHQLSQVPKSSPTPIAKCFTPIRQKENFQQISSPHLKQLKRLSPSLASPKILTKEITQKMPADDLDENVSSTRSKSLVALRYQQSLHAQQQQQYQQQQKLDNSSYNYLQLSQQTMTNPSNTQFSCATQTIETNEAARYKNDAFNNCRHNKHSNYEPANEPQKSFIDNFSPNQQQQHRAQQAADSKFLQQFSEVQQKKQQAQHQPTHQPTHYPLQTFNYQHQQHQQQLNHGDYFKSPRNYGKSQQQQPQQQAFTKRMESKCYQTDPQPPVKSHKTFNNGVTQSSNFSSNATTQKNQPTHYISIGTSMTPNISQNANDMMASNTSQLASKQTFGKTEREVDSTTSSNEDKNNWNKSQGLVSVYSPNYRPPPNKQYQLTSNSTSVRYVEL</sequence>
<gene>
    <name evidence="4" type="primary">20212655</name>
    <name evidence="3" type="ORF">HELRODRAFT_193466</name>
</gene>
<dbReference type="Gene3D" id="1.25.40.420">
    <property type="match status" value="1"/>
</dbReference>
<dbReference type="Gene3D" id="3.30.710.10">
    <property type="entry name" value="Potassium Channel Kv1.1, Chain A"/>
    <property type="match status" value="1"/>
</dbReference>
<dbReference type="KEGG" id="hro:HELRODRAFT_193466"/>
<dbReference type="RefSeq" id="XP_009026026.1">
    <property type="nucleotide sequence ID" value="XM_009027778.1"/>
</dbReference>
<accession>T1FV09</accession>
<dbReference type="PANTHER" id="PTHR45632">
    <property type="entry name" value="LD33804P"/>
    <property type="match status" value="1"/>
</dbReference>
<feature type="compositionally biased region" description="Polar residues" evidence="1">
    <location>
        <begin position="1001"/>
        <end position="1012"/>
    </location>
</feature>
<dbReference type="SMART" id="SM00875">
    <property type="entry name" value="BACK"/>
    <property type="match status" value="1"/>
</dbReference>
<feature type="domain" description="BTB" evidence="2">
    <location>
        <begin position="584"/>
        <end position="662"/>
    </location>
</feature>
<feature type="region of interest" description="Disordered" evidence="1">
    <location>
        <begin position="326"/>
        <end position="352"/>
    </location>
</feature>
<dbReference type="SUPFAM" id="SSF54695">
    <property type="entry name" value="POZ domain"/>
    <property type="match status" value="1"/>
</dbReference>
<organism evidence="4 5">
    <name type="scientific">Helobdella robusta</name>
    <name type="common">Californian leech</name>
    <dbReference type="NCBI Taxonomy" id="6412"/>
    <lineage>
        <taxon>Eukaryota</taxon>
        <taxon>Metazoa</taxon>
        <taxon>Spiralia</taxon>
        <taxon>Lophotrochozoa</taxon>
        <taxon>Annelida</taxon>
        <taxon>Clitellata</taxon>
        <taxon>Hirudinea</taxon>
        <taxon>Rhynchobdellida</taxon>
        <taxon>Glossiphoniidae</taxon>
        <taxon>Helobdella</taxon>
    </lineage>
</organism>
<name>T1FV09_HELRO</name>
<evidence type="ECO:0000256" key="1">
    <source>
        <dbReference type="SAM" id="MobiDB-lite"/>
    </source>
</evidence>
<evidence type="ECO:0000313" key="5">
    <source>
        <dbReference type="Proteomes" id="UP000015101"/>
    </source>
</evidence>
<feature type="compositionally biased region" description="Low complexity" evidence="1">
    <location>
        <begin position="1013"/>
        <end position="1067"/>
    </location>
</feature>
<dbReference type="EnsemblMetazoa" id="HelroT193466">
    <property type="protein sequence ID" value="HelroP193466"/>
    <property type="gene ID" value="HelroG193466"/>
</dbReference>
<dbReference type="InterPro" id="IPR011333">
    <property type="entry name" value="SKP1/BTB/POZ_sf"/>
</dbReference>
<dbReference type="GeneID" id="20212655"/>
<dbReference type="CDD" id="cd18186">
    <property type="entry name" value="BTB_POZ_ZBTB_KLHL-like"/>
    <property type="match status" value="1"/>
</dbReference>
<feature type="compositionally biased region" description="Polar residues" evidence="1">
    <location>
        <begin position="1212"/>
        <end position="1228"/>
    </location>
</feature>
<dbReference type="EMBL" id="AMQM01006626">
    <property type="status" value="NOT_ANNOTATED_CDS"/>
    <property type="molecule type" value="Genomic_DNA"/>
</dbReference>
<dbReference type="SMART" id="SM00225">
    <property type="entry name" value="BTB"/>
    <property type="match status" value="1"/>
</dbReference>
<reference evidence="4" key="3">
    <citation type="submission" date="2015-06" db="UniProtKB">
        <authorList>
            <consortium name="EnsemblMetazoa"/>
        </authorList>
    </citation>
    <scope>IDENTIFICATION</scope>
</reference>
<dbReference type="Pfam" id="PF07707">
    <property type="entry name" value="BACK"/>
    <property type="match status" value="1"/>
</dbReference>
<feature type="compositionally biased region" description="Basic and acidic residues" evidence="1">
    <location>
        <begin position="1174"/>
        <end position="1191"/>
    </location>
</feature>
<dbReference type="InterPro" id="IPR000210">
    <property type="entry name" value="BTB/POZ_dom"/>
</dbReference>
<proteinExistence type="predicted"/>
<reference evidence="5" key="1">
    <citation type="submission" date="2012-12" db="EMBL/GenBank/DDBJ databases">
        <authorList>
            <person name="Hellsten U."/>
            <person name="Grimwood J."/>
            <person name="Chapman J.A."/>
            <person name="Shapiro H."/>
            <person name="Aerts A."/>
            <person name="Otillar R.P."/>
            <person name="Terry A.Y."/>
            <person name="Boore J.L."/>
            <person name="Simakov O."/>
            <person name="Marletaz F."/>
            <person name="Cho S.-J."/>
            <person name="Edsinger-Gonzales E."/>
            <person name="Havlak P."/>
            <person name="Kuo D.-H."/>
            <person name="Larsson T."/>
            <person name="Lv J."/>
            <person name="Arendt D."/>
            <person name="Savage R."/>
            <person name="Osoegawa K."/>
            <person name="de Jong P."/>
            <person name="Lindberg D.R."/>
            <person name="Seaver E.C."/>
            <person name="Weisblat D.A."/>
            <person name="Putnam N.H."/>
            <person name="Grigoriev I.V."/>
            <person name="Rokhsar D.S."/>
        </authorList>
    </citation>
    <scope>NUCLEOTIDE SEQUENCE</scope>
</reference>
<dbReference type="PANTHER" id="PTHR45632:SF17">
    <property type="entry name" value="KELCH-LIKE PROTEIN 31"/>
    <property type="match status" value="1"/>
</dbReference>
<dbReference type="STRING" id="6412.T1FV09"/>
<dbReference type="AlphaFoldDB" id="T1FV09"/>
<dbReference type="PROSITE" id="PS50097">
    <property type="entry name" value="BTB"/>
    <property type="match status" value="1"/>
</dbReference>
<feature type="compositionally biased region" description="Polar residues" evidence="1">
    <location>
        <begin position="342"/>
        <end position="352"/>
    </location>
</feature>
<dbReference type="OrthoDB" id="6104796at2759"/>
<keyword evidence="5" id="KW-1185">Reference proteome</keyword>
<evidence type="ECO:0000259" key="2">
    <source>
        <dbReference type="PROSITE" id="PS50097"/>
    </source>
</evidence>
<evidence type="ECO:0000313" key="4">
    <source>
        <dbReference type="EnsemblMetazoa" id="HelroP193466"/>
    </source>
</evidence>
<evidence type="ECO:0000313" key="3">
    <source>
        <dbReference type="EMBL" id="ESN96001.1"/>
    </source>
</evidence>
<protein>
    <recommendedName>
        <fullName evidence="2">BTB domain-containing protein</fullName>
    </recommendedName>
</protein>
<feature type="compositionally biased region" description="Polar residues" evidence="1">
    <location>
        <begin position="1162"/>
        <end position="1173"/>
    </location>
</feature>
<dbReference type="HOGENOM" id="CLU_267987_0_0_1"/>
<feature type="region of interest" description="Disordered" evidence="1">
    <location>
        <begin position="1162"/>
        <end position="1228"/>
    </location>
</feature>
<dbReference type="CTD" id="20212655"/>
<feature type="region of interest" description="Disordered" evidence="1">
    <location>
        <begin position="988"/>
        <end position="1116"/>
    </location>
</feature>
<dbReference type="EMBL" id="KB097496">
    <property type="protein sequence ID" value="ESN96001.1"/>
    <property type="molecule type" value="Genomic_DNA"/>
</dbReference>
<dbReference type="Pfam" id="PF00651">
    <property type="entry name" value="BTB"/>
    <property type="match status" value="1"/>
</dbReference>
<dbReference type="InParanoid" id="T1FV09"/>
<dbReference type="eggNOG" id="KOG4441">
    <property type="taxonomic scope" value="Eukaryota"/>
</dbReference>
<dbReference type="InterPro" id="IPR011705">
    <property type="entry name" value="BACK"/>
</dbReference>
<dbReference type="Proteomes" id="UP000015101">
    <property type="component" value="Unassembled WGS sequence"/>
</dbReference>
<reference evidence="3 5" key="2">
    <citation type="journal article" date="2013" name="Nature">
        <title>Insights into bilaterian evolution from three spiralian genomes.</title>
        <authorList>
            <person name="Simakov O."/>
            <person name="Marletaz F."/>
            <person name="Cho S.J."/>
            <person name="Edsinger-Gonzales E."/>
            <person name="Havlak P."/>
            <person name="Hellsten U."/>
            <person name="Kuo D.H."/>
            <person name="Larsson T."/>
            <person name="Lv J."/>
            <person name="Arendt D."/>
            <person name="Savage R."/>
            <person name="Osoegawa K."/>
            <person name="de Jong P."/>
            <person name="Grimwood J."/>
            <person name="Chapman J.A."/>
            <person name="Shapiro H."/>
            <person name="Aerts A."/>
            <person name="Otillar R.P."/>
            <person name="Terry A.Y."/>
            <person name="Boore J.L."/>
            <person name="Grigoriev I.V."/>
            <person name="Lindberg D.R."/>
            <person name="Seaver E.C."/>
            <person name="Weisblat D.A."/>
            <person name="Putnam N.H."/>
            <person name="Rokhsar D.S."/>
        </authorList>
    </citation>
    <scope>NUCLEOTIDE SEQUENCE</scope>
</reference>